<gene>
    <name evidence="1" type="ORF">G4Z14_14715</name>
</gene>
<keyword evidence="2" id="KW-1185">Reference proteome</keyword>
<dbReference type="Proteomes" id="UP000477782">
    <property type="component" value="Unassembled WGS sequence"/>
</dbReference>
<dbReference type="EMBL" id="JAAIVJ010000009">
    <property type="protein sequence ID" value="NEY91555.1"/>
    <property type="molecule type" value="Genomic_DNA"/>
</dbReference>
<sequence length="47" mass="4821">MSVGTPPPPLGLHLLQGSTAKVKSQNMIEMAEAGQIALGMFIAQKGA</sequence>
<comment type="caution">
    <text evidence="1">The sequence shown here is derived from an EMBL/GenBank/DDBJ whole genome shotgun (WGS) entry which is preliminary data.</text>
</comment>
<protein>
    <submittedName>
        <fullName evidence="1">Uncharacterized protein</fullName>
    </submittedName>
</protein>
<name>A0A6M0QVV0_9RHOB</name>
<proteinExistence type="predicted"/>
<evidence type="ECO:0000313" key="2">
    <source>
        <dbReference type="Proteomes" id="UP000477782"/>
    </source>
</evidence>
<dbReference type="AlphaFoldDB" id="A0A6M0QVV0"/>
<reference evidence="1 2" key="1">
    <citation type="submission" date="2020-02" db="EMBL/GenBank/DDBJ databases">
        <authorList>
            <person name="Chen W.-M."/>
        </authorList>
    </citation>
    <scope>NUCLEOTIDE SEQUENCE [LARGE SCALE GENOMIC DNA]</scope>
    <source>
        <strain evidence="1 2">KMS-5</strain>
    </source>
</reference>
<organism evidence="1 2">
    <name type="scientific">Tabrizicola oligotrophica</name>
    <dbReference type="NCBI Taxonomy" id="2710650"/>
    <lineage>
        <taxon>Bacteria</taxon>
        <taxon>Pseudomonadati</taxon>
        <taxon>Pseudomonadota</taxon>
        <taxon>Alphaproteobacteria</taxon>
        <taxon>Rhodobacterales</taxon>
        <taxon>Paracoccaceae</taxon>
        <taxon>Tabrizicola</taxon>
    </lineage>
</organism>
<evidence type="ECO:0000313" key="1">
    <source>
        <dbReference type="EMBL" id="NEY91555.1"/>
    </source>
</evidence>
<dbReference type="RefSeq" id="WP_164627047.1">
    <property type="nucleotide sequence ID" value="NZ_JAAIVJ010000009.1"/>
</dbReference>
<accession>A0A6M0QVV0</accession>